<dbReference type="PANTHER" id="PTHR34988:SF1">
    <property type="entry name" value="DNA-BINDING PROTEIN"/>
    <property type="match status" value="1"/>
</dbReference>
<dbReference type="AlphaFoldDB" id="A0A6I2MBL7"/>
<accession>A0A6I2MBL7</accession>
<dbReference type="Gene3D" id="3.30.1330.80">
    <property type="entry name" value="Hypothetical protein, similar to alpha- acetolactate decarboxylase, domain 2"/>
    <property type="match status" value="1"/>
</dbReference>
<gene>
    <name evidence="2" type="ORF">GJU41_07480</name>
</gene>
<reference evidence="2 3" key="1">
    <citation type="submission" date="2019-11" db="EMBL/GenBank/DDBJ databases">
        <title>Bacillus idriensis genome.</title>
        <authorList>
            <person name="Konopka E.N."/>
            <person name="Newman J.D."/>
        </authorList>
    </citation>
    <scope>NUCLEOTIDE SEQUENCE [LARGE SCALE GENOMIC DNA]</scope>
    <source>
        <strain evidence="2 3">DSM 19097</strain>
    </source>
</reference>
<sequence length="162" mass="17875">MRKSHSVYDAESGVLIGALSKDDDLLTGILRQCELHGIKAGSFSCIGSLKTVSYMKLKHENCTLSYTEPITETRPVELLNGTGFIGTKEDESLDIHFHGVFIDETGAISGGHFIEGENKVAITIEFTVSVVSNAVVKREKDPEMGFRIFNFHGKEGLPEWKQ</sequence>
<protein>
    <submittedName>
        <fullName evidence="2">DUF296 domain-containing protein</fullName>
    </submittedName>
</protein>
<dbReference type="EMBL" id="WKKF01000001">
    <property type="protein sequence ID" value="MRX53811.1"/>
    <property type="molecule type" value="Genomic_DNA"/>
</dbReference>
<dbReference type="Proteomes" id="UP000441585">
    <property type="component" value="Unassembled WGS sequence"/>
</dbReference>
<dbReference type="PANTHER" id="PTHR34988">
    <property type="entry name" value="PROTEIN, PUTATIVE-RELATED"/>
    <property type="match status" value="1"/>
</dbReference>
<dbReference type="InterPro" id="IPR005175">
    <property type="entry name" value="PPC_dom"/>
</dbReference>
<dbReference type="CDD" id="cd11378">
    <property type="entry name" value="DUF296"/>
    <property type="match status" value="1"/>
</dbReference>
<keyword evidence="3" id="KW-1185">Reference proteome</keyword>
<evidence type="ECO:0000259" key="1">
    <source>
        <dbReference type="PROSITE" id="PS51742"/>
    </source>
</evidence>
<feature type="domain" description="PPC" evidence="1">
    <location>
        <begin position="9"/>
        <end position="152"/>
    </location>
</feature>
<name>A0A6I2MBL7_9BACI</name>
<proteinExistence type="predicted"/>
<dbReference type="SUPFAM" id="SSF117856">
    <property type="entry name" value="AF0104/ALDC/Ptd012-like"/>
    <property type="match status" value="1"/>
</dbReference>
<evidence type="ECO:0000313" key="2">
    <source>
        <dbReference type="EMBL" id="MRX53811.1"/>
    </source>
</evidence>
<dbReference type="RefSeq" id="WP_154318218.1">
    <property type="nucleotide sequence ID" value="NZ_CAJGAA010000001.1"/>
</dbReference>
<evidence type="ECO:0000313" key="3">
    <source>
        <dbReference type="Proteomes" id="UP000441585"/>
    </source>
</evidence>
<comment type="caution">
    <text evidence="2">The sequence shown here is derived from an EMBL/GenBank/DDBJ whole genome shotgun (WGS) entry which is preliminary data.</text>
</comment>
<organism evidence="2 3">
    <name type="scientific">Metabacillus idriensis</name>
    <dbReference type="NCBI Taxonomy" id="324768"/>
    <lineage>
        <taxon>Bacteria</taxon>
        <taxon>Bacillati</taxon>
        <taxon>Bacillota</taxon>
        <taxon>Bacilli</taxon>
        <taxon>Bacillales</taxon>
        <taxon>Bacillaceae</taxon>
        <taxon>Metabacillus</taxon>
    </lineage>
</organism>
<dbReference type="PROSITE" id="PS51742">
    <property type="entry name" value="PPC"/>
    <property type="match status" value="1"/>
</dbReference>
<dbReference type="Pfam" id="PF03479">
    <property type="entry name" value="PCC"/>
    <property type="match status" value="1"/>
</dbReference>